<protein>
    <submittedName>
        <fullName evidence="2">Uncharacterized protein</fullName>
    </submittedName>
</protein>
<dbReference type="GO" id="GO:0005814">
    <property type="term" value="C:centriole"/>
    <property type="evidence" value="ECO:0007669"/>
    <property type="project" value="TreeGrafter"/>
</dbReference>
<dbReference type="GO" id="GO:0000922">
    <property type="term" value="C:spindle pole"/>
    <property type="evidence" value="ECO:0007669"/>
    <property type="project" value="TreeGrafter"/>
</dbReference>
<keyword evidence="3" id="KW-1185">Reference proteome</keyword>
<dbReference type="SMART" id="SM00320">
    <property type="entry name" value="WD40"/>
    <property type="match status" value="4"/>
</dbReference>
<dbReference type="InterPro" id="IPR015943">
    <property type="entry name" value="WD40/YVTN_repeat-like_dom_sf"/>
</dbReference>
<dbReference type="Proteomes" id="UP001152562">
    <property type="component" value="Unassembled WGS sequence"/>
</dbReference>
<dbReference type="GO" id="GO:0043015">
    <property type="term" value="F:gamma-tubulin binding"/>
    <property type="evidence" value="ECO:0007669"/>
    <property type="project" value="TreeGrafter"/>
</dbReference>
<gene>
    <name evidence="2" type="ORF">PIBRA_LOCUS5804</name>
</gene>
<dbReference type="InterPro" id="IPR036322">
    <property type="entry name" value="WD40_repeat_dom_sf"/>
</dbReference>
<feature type="coiled-coil region" evidence="1">
    <location>
        <begin position="484"/>
        <end position="521"/>
    </location>
</feature>
<evidence type="ECO:0000256" key="1">
    <source>
        <dbReference type="SAM" id="Coils"/>
    </source>
</evidence>
<dbReference type="GO" id="GO:0005813">
    <property type="term" value="C:centrosome"/>
    <property type="evidence" value="ECO:0007669"/>
    <property type="project" value="TreeGrafter"/>
</dbReference>
<dbReference type="SUPFAM" id="SSF50978">
    <property type="entry name" value="WD40 repeat-like"/>
    <property type="match status" value="1"/>
</dbReference>
<keyword evidence="1" id="KW-0175">Coiled coil</keyword>
<dbReference type="GO" id="GO:0005737">
    <property type="term" value="C:cytoplasm"/>
    <property type="evidence" value="ECO:0007669"/>
    <property type="project" value="TreeGrafter"/>
</dbReference>
<dbReference type="InterPro" id="IPR052818">
    <property type="entry name" value="NEDD1_Spindle_Assembly"/>
</dbReference>
<evidence type="ECO:0000313" key="3">
    <source>
        <dbReference type="Proteomes" id="UP001152562"/>
    </source>
</evidence>
<organism evidence="2 3">
    <name type="scientific">Pieris brassicae</name>
    <name type="common">White butterfly</name>
    <name type="synonym">Large white butterfly</name>
    <dbReference type="NCBI Taxonomy" id="7116"/>
    <lineage>
        <taxon>Eukaryota</taxon>
        <taxon>Metazoa</taxon>
        <taxon>Ecdysozoa</taxon>
        <taxon>Arthropoda</taxon>
        <taxon>Hexapoda</taxon>
        <taxon>Insecta</taxon>
        <taxon>Pterygota</taxon>
        <taxon>Neoptera</taxon>
        <taxon>Endopterygota</taxon>
        <taxon>Lepidoptera</taxon>
        <taxon>Glossata</taxon>
        <taxon>Ditrysia</taxon>
        <taxon>Papilionoidea</taxon>
        <taxon>Pieridae</taxon>
        <taxon>Pierinae</taxon>
        <taxon>Pieris</taxon>
    </lineage>
</organism>
<dbReference type="GO" id="GO:0000278">
    <property type="term" value="P:mitotic cell cycle"/>
    <property type="evidence" value="ECO:0007669"/>
    <property type="project" value="TreeGrafter"/>
</dbReference>
<dbReference type="InterPro" id="IPR001680">
    <property type="entry name" value="WD40_rpt"/>
</dbReference>
<accession>A0A9P0TGV3</accession>
<sequence>MYLSSVSSRLLLYDTNNWELKYCHGKSDGIIRDVSWSDDSKYILLVNPKGTAEILSPASHNLVLQHIPIDDSCAACFQRDGHRNIAVGTIKGEVIIWDAKNKEKNKIFPTLPSYAAVDFLSFNAKNTNLAASMQNGDTVIYGLVSNIPISTVKLNCSKSISAMKFHHEARSLLGLATDEGHVILKDVSVNKDKVTFENSHASPVSDFVYSLINRDVMLSCGLDKNLQVYDIKQRNVVSTLKTPHALTSLAINAENQVALGTQKGYVLLYDLRDLTTPLKILKGHNNKVKKVAFQPPRKKFMSPELSLVDKLDTISPNIESPIQNNSLDMLFTCNTPPNRSEPPARDVEDSFLFKMGMEDKSNEELESNHNRSSLETYRKSDRNEFRLHQLDIEKSAIGKSSTPIINKTADNILQNPTTHNGISEQRPSNSNILPIISNNTVQNVGIDNKTIEELKDFFKLSLSYVADDNKNCFLHIMMALTKQKLYLEKQLSQMSNQLLRLEENQNELVEINRKLALEIDQLKSRHTSF</sequence>
<dbReference type="PANTHER" id="PTHR44414:SF1">
    <property type="entry name" value="PROTEIN NEDD1"/>
    <property type="match status" value="1"/>
</dbReference>
<dbReference type="AlphaFoldDB" id="A0A9P0TGV3"/>
<evidence type="ECO:0000313" key="2">
    <source>
        <dbReference type="EMBL" id="CAH4029016.1"/>
    </source>
</evidence>
<dbReference type="PANTHER" id="PTHR44414">
    <property type="entry name" value="PROTEIN NEDD1"/>
    <property type="match status" value="1"/>
</dbReference>
<dbReference type="EMBL" id="CALOZG010000006">
    <property type="protein sequence ID" value="CAH4029016.1"/>
    <property type="molecule type" value="Genomic_DNA"/>
</dbReference>
<dbReference type="Gene3D" id="2.130.10.10">
    <property type="entry name" value="YVTN repeat-like/Quinoprotein amine dehydrogenase"/>
    <property type="match status" value="2"/>
</dbReference>
<dbReference type="GO" id="GO:0007020">
    <property type="term" value="P:microtubule nucleation"/>
    <property type="evidence" value="ECO:0007669"/>
    <property type="project" value="TreeGrafter"/>
</dbReference>
<comment type="caution">
    <text evidence="2">The sequence shown here is derived from an EMBL/GenBank/DDBJ whole genome shotgun (WGS) entry which is preliminary data.</text>
</comment>
<reference evidence="2" key="1">
    <citation type="submission" date="2022-05" db="EMBL/GenBank/DDBJ databases">
        <authorList>
            <person name="Okamura Y."/>
        </authorList>
    </citation>
    <scope>NUCLEOTIDE SEQUENCE</scope>
</reference>
<proteinExistence type="predicted"/>
<dbReference type="GO" id="GO:0036064">
    <property type="term" value="C:ciliary basal body"/>
    <property type="evidence" value="ECO:0007669"/>
    <property type="project" value="TreeGrafter"/>
</dbReference>
<name>A0A9P0TGV3_PIEBR</name>